<proteinExistence type="predicted"/>
<evidence type="ECO:0000256" key="1">
    <source>
        <dbReference type="SAM" id="MobiDB-lite"/>
    </source>
</evidence>
<dbReference type="AlphaFoldDB" id="A0A644TK29"/>
<feature type="region of interest" description="Disordered" evidence="1">
    <location>
        <begin position="177"/>
        <end position="232"/>
    </location>
</feature>
<sequence>MQPGGGSAPRDGSAHRHRWRGVARLRPEAVGAGLRGLDEEEQQDQPADERDEGDQQPPPRLVEVMQPPRPDGDHRHQDRQGEDRAQRAAIADPARIARAVHEAAGAEQHRIDDAQHDLAEKGEKDEPPVFRARGAPGKGGVFRQRRANGGLKIHRGLLADACIWPAKCVGINPSFRSAARAPGQGAGYWRGGARRSAPPSPPPAASSRGGRVRGRAAPRSRPRRGPKARRSG</sequence>
<accession>A0A644TK29</accession>
<dbReference type="EMBL" id="VSSQ01000036">
    <property type="protein sequence ID" value="MPL67264.1"/>
    <property type="molecule type" value="Genomic_DNA"/>
</dbReference>
<comment type="caution">
    <text evidence="2">The sequence shown here is derived from an EMBL/GenBank/DDBJ whole genome shotgun (WGS) entry which is preliminary data.</text>
</comment>
<gene>
    <name evidence="2" type="ORF">SDC9_12955</name>
</gene>
<evidence type="ECO:0000313" key="2">
    <source>
        <dbReference type="EMBL" id="MPL67264.1"/>
    </source>
</evidence>
<reference evidence="2" key="1">
    <citation type="submission" date="2019-08" db="EMBL/GenBank/DDBJ databases">
        <authorList>
            <person name="Kucharzyk K."/>
            <person name="Murdoch R.W."/>
            <person name="Higgins S."/>
            <person name="Loffler F."/>
        </authorList>
    </citation>
    <scope>NUCLEOTIDE SEQUENCE</scope>
</reference>
<feature type="compositionally biased region" description="Basic residues" evidence="1">
    <location>
        <begin position="210"/>
        <end position="232"/>
    </location>
</feature>
<organism evidence="2">
    <name type="scientific">bioreactor metagenome</name>
    <dbReference type="NCBI Taxonomy" id="1076179"/>
    <lineage>
        <taxon>unclassified sequences</taxon>
        <taxon>metagenomes</taxon>
        <taxon>ecological metagenomes</taxon>
    </lineage>
</organism>
<protein>
    <submittedName>
        <fullName evidence="2">Uncharacterized protein</fullName>
    </submittedName>
</protein>
<name>A0A644TK29_9ZZZZ</name>
<feature type="region of interest" description="Disordered" evidence="1">
    <location>
        <begin position="1"/>
        <end position="143"/>
    </location>
</feature>
<feature type="compositionally biased region" description="Basic and acidic residues" evidence="1">
    <location>
        <begin position="70"/>
        <end position="86"/>
    </location>
</feature>
<feature type="compositionally biased region" description="Basic and acidic residues" evidence="1">
    <location>
        <begin position="107"/>
        <end position="128"/>
    </location>
</feature>
<feature type="compositionally biased region" description="Low complexity" evidence="1">
    <location>
        <begin position="87"/>
        <end position="97"/>
    </location>
</feature>